<organism evidence="2 3">
    <name type="scientific">Gymnodinialimonas ceratoperidinii</name>
    <dbReference type="NCBI Taxonomy" id="2856823"/>
    <lineage>
        <taxon>Bacteria</taxon>
        <taxon>Pseudomonadati</taxon>
        <taxon>Pseudomonadota</taxon>
        <taxon>Alphaproteobacteria</taxon>
        <taxon>Rhodobacterales</taxon>
        <taxon>Paracoccaceae</taxon>
        <taxon>Gymnodinialimonas</taxon>
    </lineage>
</organism>
<dbReference type="RefSeq" id="WP_219003712.1">
    <property type="nucleotide sequence ID" value="NZ_CP079194.1"/>
</dbReference>
<protein>
    <submittedName>
        <fullName evidence="2">Hint domain-containing protein</fullName>
    </submittedName>
</protein>
<evidence type="ECO:0000313" key="3">
    <source>
        <dbReference type="Proteomes" id="UP000825009"/>
    </source>
</evidence>
<dbReference type="InterPro" id="IPR028992">
    <property type="entry name" value="Hedgehog/Intein_dom"/>
</dbReference>
<dbReference type="Proteomes" id="UP000825009">
    <property type="component" value="Chromosome"/>
</dbReference>
<gene>
    <name evidence="2" type="ORF">KYE46_04310</name>
</gene>
<accession>A0A8F6YBE5</accession>
<reference evidence="2 3" key="1">
    <citation type="submission" date="2021-07" db="EMBL/GenBank/DDBJ databases">
        <title>A novel Jannaschia species isolated from marine dinoflagellate Ceratoperidinium margalefii.</title>
        <authorList>
            <person name="Jiang Y."/>
            <person name="Li Z."/>
        </authorList>
    </citation>
    <scope>NUCLEOTIDE SEQUENCE [LARGE SCALE GENOMIC DNA]</scope>
    <source>
        <strain evidence="2 3">J12C1-MA-4</strain>
    </source>
</reference>
<dbReference type="KEGG" id="gce:KYE46_04310"/>
<evidence type="ECO:0000259" key="1">
    <source>
        <dbReference type="Pfam" id="PF13403"/>
    </source>
</evidence>
<evidence type="ECO:0000313" key="2">
    <source>
        <dbReference type="EMBL" id="QXT40478.1"/>
    </source>
</evidence>
<dbReference type="AlphaFoldDB" id="A0A8F6YBE5"/>
<feature type="domain" description="Hedgehog/Intein (Hint)" evidence="1">
    <location>
        <begin position="146"/>
        <end position="281"/>
    </location>
</feature>
<proteinExistence type="predicted"/>
<dbReference type="EMBL" id="CP079194">
    <property type="protein sequence ID" value="QXT40478.1"/>
    <property type="molecule type" value="Genomic_DNA"/>
</dbReference>
<name>A0A8F6YBE5_9RHOB</name>
<sequence>MAVYYLYVYAPSDFLGGLPDEVNAAAEGSAPFALVLLPGATPTLIAVEDDDAVFDEVDGTQALADSVSIGGTSHPAGTTINTAYDLINSGTGHRVTSFHLGGDGFQQGPVDGIVSTVELVPATPYQFDTERTSHQQANAYDDYVACFVAGTRLRTPRGWSAIEDLAPGDLVRTLDAGDQPLRWTGARIVAGTGAYAPVRIPAGWNGLKRDLLVSPQHRMLISGAGCELAMGTDSALVSARQLVKLGLARPAPCPRVAYHHIMFDSHQIVIAEGAPSESLLASDVTLSGFDRDAAEEVRALFPELSVDPMVAARPFLRGHEALLALR</sequence>
<dbReference type="Pfam" id="PF13403">
    <property type="entry name" value="Hint_2"/>
    <property type="match status" value="1"/>
</dbReference>
<keyword evidence="3" id="KW-1185">Reference proteome</keyword>